<feature type="domain" description="HTH marR-type" evidence="1">
    <location>
        <begin position="10"/>
        <end position="142"/>
    </location>
</feature>
<dbReference type="GO" id="GO:0006950">
    <property type="term" value="P:response to stress"/>
    <property type="evidence" value="ECO:0007669"/>
    <property type="project" value="TreeGrafter"/>
</dbReference>
<dbReference type="AlphaFoldDB" id="A0A1H1WF89"/>
<dbReference type="PROSITE" id="PS50995">
    <property type="entry name" value="HTH_MARR_2"/>
    <property type="match status" value="1"/>
</dbReference>
<sequence>MATGNEKQKSLCNCTALRKATRRVSQLYDSALEPCGLRTTQRAILNQIARTGTPALGELAEALVMDRGALTHNLKPLERDGLVEVRIDPADRRNRLVALTAAGRRKLEESAPLWKRAQEGFESAFGTAKSASLRKALEYVVSEDFVAAFNHRD</sequence>
<dbReference type="Gene3D" id="1.10.10.10">
    <property type="entry name" value="Winged helix-like DNA-binding domain superfamily/Winged helix DNA-binding domain"/>
    <property type="match status" value="1"/>
</dbReference>
<dbReference type="PANTHER" id="PTHR33164">
    <property type="entry name" value="TRANSCRIPTIONAL REGULATOR, MARR FAMILY"/>
    <property type="match status" value="1"/>
</dbReference>
<dbReference type="InterPro" id="IPR011991">
    <property type="entry name" value="ArsR-like_HTH"/>
</dbReference>
<dbReference type="GO" id="GO:0003700">
    <property type="term" value="F:DNA-binding transcription factor activity"/>
    <property type="evidence" value="ECO:0007669"/>
    <property type="project" value="InterPro"/>
</dbReference>
<proteinExistence type="predicted"/>
<dbReference type="InterPro" id="IPR000835">
    <property type="entry name" value="HTH_MarR-typ"/>
</dbReference>
<name>A0A1H1WF89_9BRAD</name>
<dbReference type="SUPFAM" id="SSF46785">
    <property type="entry name" value="Winged helix' DNA-binding domain"/>
    <property type="match status" value="1"/>
</dbReference>
<evidence type="ECO:0000313" key="3">
    <source>
        <dbReference type="Proteomes" id="UP000243904"/>
    </source>
</evidence>
<organism evidence="2 3">
    <name type="scientific">Bradyrhizobium canariense</name>
    <dbReference type="NCBI Taxonomy" id="255045"/>
    <lineage>
        <taxon>Bacteria</taxon>
        <taxon>Pseudomonadati</taxon>
        <taxon>Pseudomonadota</taxon>
        <taxon>Alphaproteobacteria</taxon>
        <taxon>Hyphomicrobiales</taxon>
        <taxon>Nitrobacteraceae</taxon>
        <taxon>Bradyrhizobium</taxon>
    </lineage>
</organism>
<dbReference type="InterPro" id="IPR036390">
    <property type="entry name" value="WH_DNA-bd_sf"/>
</dbReference>
<dbReference type="Pfam" id="PF01047">
    <property type="entry name" value="MarR"/>
    <property type="match status" value="1"/>
</dbReference>
<protein>
    <submittedName>
        <fullName evidence="2">Transcriptional regulator, MarR family</fullName>
    </submittedName>
</protein>
<accession>A0A1H1WF89</accession>
<evidence type="ECO:0000259" key="1">
    <source>
        <dbReference type="PROSITE" id="PS50995"/>
    </source>
</evidence>
<dbReference type="InterPro" id="IPR036388">
    <property type="entry name" value="WH-like_DNA-bd_sf"/>
</dbReference>
<dbReference type="EMBL" id="LT629750">
    <property type="protein sequence ID" value="SDS95917.1"/>
    <property type="molecule type" value="Genomic_DNA"/>
</dbReference>
<evidence type="ECO:0000313" key="2">
    <source>
        <dbReference type="EMBL" id="SDS95917.1"/>
    </source>
</evidence>
<gene>
    <name evidence="2" type="ORF">SAMN05444158_3830</name>
</gene>
<reference evidence="3" key="1">
    <citation type="submission" date="2016-10" db="EMBL/GenBank/DDBJ databases">
        <authorList>
            <person name="Varghese N."/>
            <person name="Submissions S."/>
        </authorList>
    </citation>
    <scope>NUCLEOTIDE SEQUENCE [LARGE SCALE GENOMIC DNA]</scope>
    <source>
        <strain evidence="3">GAS369</strain>
    </source>
</reference>
<dbReference type="InterPro" id="IPR039422">
    <property type="entry name" value="MarR/SlyA-like"/>
</dbReference>
<dbReference type="CDD" id="cd00090">
    <property type="entry name" value="HTH_ARSR"/>
    <property type="match status" value="1"/>
</dbReference>
<keyword evidence="3" id="KW-1185">Reference proteome</keyword>
<dbReference type="PANTHER" id="PTHR33164:SF105">
    <property type="entry name" value="TRANSCRIPTIONAL REPRESSOR PROTEIN-RELATED"/>
    <property type="match status" value="1"/>
</dbReference>
<dbReference type="SMART" id="SM00347">
    <property type="entry name" value="HTH_MARR"/>
    <property type="match status" value="1"/>
</dbReference>
<dbReference type="Proteomes" id="UP000243904">
    <property type="component" value="Chromosome I"/>
</dbReference>